<proteinExistence type="predicted"/>
<sequence>MLMFAFPCSVDNLDKHEKHFPIPDYMLGTWIDYESPSTKDIPRISFTYLQEGATRQLRLQGFKIPAAYFTRILQEYKPQSLVIHCVEVEPEFEIYVESLLQLSTLENLTFSAVVVQYRPTRRGVRTSIDPDPDVLPSIELRGNQRIKDYLSYILERRNVGIYARLKYHRRMITILDFPDPLVVMPDS</sequence>
<dbReference type="Proteomes" id="UP000800097">
    <property type="component" value="Unassembled WGS sequence"/>
</dbReference>
<evidence type="ECO:0000313" key="2">
    <source>
        <dbReference type="Proteomes" id="UP000800097"/>
    </source>
</evidence>
<dbReference type="AlphaFoldDB" id="A0A6A6JND2"/>
<reference evidence="1" key="1">
    <citation type="journal article" date="2020" name="Stud. Mycol.">
        <title>101 Dothideomycetes genomes: a test case for predicting lifestyles and emergence of pathogens.</title>
        <authorList>
            <person name="Haridas S."/>
            <person name="Albert R."/>
            <person name="Binder M."/>
            <person name="Bloem J."/>
            <person name="Labutti K."/>
            <person name="Salamov A."/>
            <person name="Andreopoulos B."/>
            <person name="Baker S."/>
            <person name="Barry K."/>
            <person name="Bills G."/>
            <person name="Bluhm B."/>
            <person name="Cannon C."/>
            <person name="Castanera R."/>
            <person name="Culley D."/>
            <person name="Daum C."/>
            <person name="Ezra D."/>
            <person name="Gonzalez J."/>
            <person name="Henrissat B."/>
            <person name="Kuo A."/>
            <person name="Liang C."/>
            <person name="Lipzen A."/>
            <person name="Lutzoni F."/>
            <person name="Magnuson J."/>
            <person name="Mondo S."/>
            <person name="Nolan M."/>
            <person name="Ohm R."/>
            <person name="Pangilinan J."/>
            <person name="Park H.-J."/>
            <person name="Ramirez L."/>
            <person name="Alfaro M."/>
            <person name="Sun H."/>
            <person name="Tritt A."/>
            <person name="Yoshinaga Y."/>
            <person name="Zwiers L.-H."/>
            <person name="Turgeon B."/>
            <person name="Goodwin S."/>
            <person name="Spatafora J."/>
            <person name="Crous P."/>
            <person name="Grigoriev I."/>
        </authorList>
    </citation>
    <scope>NUCLEOTIDE SEQUENCE</scope>
    <source>
        <strain evidence="1">CBS 379.55</strain>
    </source>
</reference>
<name>A0A6A6JND2_WESOR</name>
<dbReference type="RefSeq" id="XP_033655293.1">
    <property type="nucleotide sequence ID" value="XM_033800785.1"/>
</dbReference>
<dbReference type="GeneID" id="54553960"/>
<organism evidence="1 2">
    <name type="scientific">Westerdykella ornata</name>
    <dbReference type="NCBI Taxonomy" id="318751"/>
    <lineage>
        <taxon>Eukaryota</taxon>
        <taxon>Fungi</taxon>
        <taxon>Dikarya</taxon>
        <taxon>Ascomycota</taxon>
        <taxon>Pezizomycotina</taxon>
        <taxon>Dothideomycetes</taxon>
        <taxon>Pleosporomycetidae</taxon>
        <taxon>Pleosporales</taxon>
        <taxon>Sporormiaceae</taxon>
        <taxon>Westerdykella</taxon>
    </lineage>
</organism>
<accession>A0A6A6JND2</accession>
<evidence type="ECO:0000313" key="1">
    <source>
        <dbReference type="EMBL" id="KAF2277754.1"/>
    </source>
</evidence>
<gene>
    <name evidence="1" type="ORF">EI97DRAFT_457003</name>
</gene>
<dbReference type="EMBL" id="ML986489">
    <property type="protein sequence ID" value="KAF2277754.1"/>
    <property type="molecule type" value="Genomic_DNA"/>
</dbReference>
<protein>
    <submittedName>
        <fullName evidence="1">Uncharacterized protein</fullName>
    </submittedName>
</protein>
<keyword evidence="2" id="KW-1185">Reference proteome</keyword>